<accession>A0ABQ4BN61</accession>
<evidence type="ECO:0000256" key="1">
    <source>
        <dbReference type="SAM" id="SignalP"/>
    </source>
</evidence>
<proteinExistence type="predicted"/>
<evidence type="ECO:0000313" key="3">
    <source>
        <dbReference type="Proteomes" id="UP000624709"/>
    </source>
</evidence>
<reference evidence="2 3" key="1">
    <citation type="submission" date="2021-01" db="EMBL/GenBank/DDBJ databases">
        <title>Whole genome shotgun sequence of Actinoplanes palleronii NBRC 14916.</title>
        <authorList>
            <person name="Komaki H."/>
            <person name="Tamura T."/>
        </authorList>
    </citation>
    <scope>NUCLEOTIDE SEQUENCE [LARGE SCALE GENOMIC DNA]</scope>
    <source>
        <strain evidence="2 3">NBRC 14916</strain>
    </source>
</reference>
<feature type="chain" id="PRO_5045079586" description="Secreted protein" evidence="1">
    <location>
        <begin position="27"/>
        <end position="134"/>
    </location>
</feature>
<organism evidence="2 3">
    <name type="scientific">Actinoplanes palleronii</name>
    <dbReference type="NCBI Taxonomy" id="113570"/>
    <lineage>
        <taxon>Bacteria</taxon>
        <taxon>Bacillati</taxon>
        <taxon>Actinomycetota</taxon>
        <taxon>Actinomycetes</taxon>
        <taxon>Micromonosporales</taxon>
        <taxon>Micromonosporaceae</taxon>
        <taxon>Actinoplanes</taxon>
    </lineage>
</organism>
<feature type="signal peptide" evidence="1">
    <location>
        <begin position="1"/>
        <end position="26"/>
    </location>
</feature>
<dbReference type="Proteomes" id="UP000624709">
    <property type="component" value="Unassembled WGS sequence"/>
</dbReference>
<evidence type="ECO:0000313" key="2">
    <source>
        <dbReference type="EMBL" id="GIE72122.1"/>
    </source>
</evidence>
<dbReference type="EMBL" id="BOMS01000137">
    <property type="protein sequence ID" value="GIE72122.1"/>
    <property type="molecule type" value="Genomic_DNA"/>
</dbReference>
<evidence type="ECO:0008006" key="4">
    <source>
        <dbReference type="Google" id="ProtNLM"/>
    </source>
</evidence>
<dbReference type="RefSeq" id="WP_203829870.1">
    <property type="nucleotide sequence ID" value="NZ_BAAATY010000047.1"/>
</dbReference>
<keyword evidence="1" id="KW-0732">Signal</keyword>
<protein>
    <recommendedName>
        <fullName evidence="4">Secreted protein</fullName>
    </recommendedName>
</protein>
<keyword evidence="3" id="KW-1185">Reference proteome</keyword>
<comment type="caution">
    <text evidence="2">The sequence shown here is derived from an EMBL/GenBank/DDBJ whole genome shotgun (WGS) entry which is preliminary data.</text>
</comment>
<name>A0ABQ4BN61_9ACTN</name>
<gene>
    <name evidence="2" type="ORF">Apa02nite_082300</name>
</gene>
<sequence>MRNIVKTVVVLGATAAALAPASAAPAASRATVTAPLGTYGFGRAGVIGEAGVAAGVWRSFAVRPGFAGDDLSVTYQRRTTAYAAEKQVYTAAFNTVADAQGECLAVGAAGVARKVWVSFRCQTGFVPSYTLYVR</sequence>